<gene>
    <name evidence="1" type="ORF">GCM10009854_44130</name>
</gene>
<comment type="caution">
    <text evidence="1">The sequence shown here is derived from an EMBL/GenBank/DDBJ whole genome shotgun (WGS) entry which is preliminary data.</text>
</comment>
<dbReference type="EMBL" id="BAAARA010000021">
    <property type="protein sequence ID" value="GAA2360279.1"/>
    <property type="molecule type" value="Genomic_DNA"/>
</dbReference>
<proteinExistence type="predicted"/>
<name>A0ABP5TT15_9PSEU</name>
<dbReference type="RefSeq" id="WP_344136267.1">
    <property type="nucleotide sequence ID" value="NZ_BAAARA010000021.1"/>
</dbReference>
<organism evidence="1 2">
    <name type="scientific">Saccharopolyspora halophila</name>
    <dbReference type="NCBI Taxonomy" id="405551"/>
    <lineage>
        <taxon>Bacteria</taxon>
        <taxon>Bacillati</taxon>
        <taxon>Actinomycetota</taxon>
        <taxon>Actinomycetes</taxon>
        <taxon>Pseudonocardiales</taxon>
        <taxon>Pseudonocardiaceae</taxon>
        <taxon>Saccharopolyspora</taxon>
    </lineage>
</organism>
<reference evidence="2" key="1">
    <citation type="journal article" date="2019" name="Int. J. Syst. Evol. Microbiol.">
        <title>The Global Catalogue of Microorganisms (GCM) 10K type strain sequencing project: providing services to taxonomists for standard genome sequencing and annotation.</title>
        <authorList>
            <consortium name="The Broad Institute Genomics Platform"/>
            <consortium name="The Broad Institute Genome Sequencing Center for Infectious Disease"/>
            <person name="Wu L."/>
            <person name="Ma J."/>
        </authorList>
    </citation>
    <scope>NUCLEOTIDE SEQUENCE [LARGE SCALE GENOMIC DNA]</scope>
    <source>
        <strain evidence="2">JCM 16221</strain>
    </source>
</reference>
<evidence type="ECO:0000313" key="2">
    <source>
        <dbReference type="Proteomes" id="UP001501218"/>
    </source>
</evidence>
<accession>A0ABP5TT15</accession>
<sequence>MPEKGQAGSRFFEHLGAKRVDPLATVPAIRFLEADGSLGSRRFHLADDQWYEIGERSRGPKDRREGDHRGGIGAAAVLARRLQRG</sequence>
<dbReference type="Proteomes" id="UP001501218">
    <property type="component" value="Unassembled WGS sequence"/>
</dbReference>
<protein>
    <submittedName>
        <fullName evidence="1">Uncharacterized protein</fullName>
    </submittedName>
</protein>
<keyword evidence="2" id="KW-1185">Reference proteome</keyword>
<evidence type="ECO:0000313" key="1">
    <source>
        <dbReference type="EMBL" id="GAA2360279.1"/>
    </source>
</evidence>